<dbReference type="NCBIfam" id="NF008434">
    <property type="entry name" value="PRK11274.1"/>
    <property type="match status" value="1"/>
</dbReference>
<comment type="caution">
    <text evidence="8">The sequence shown here is derived from an EMBL/GenBank/DDBJ whole genome shotgun (WGS) entry which is preliminary data.</text>
</comment>
<evidence type="ECO:0000313" key="9">
    <source>
        <dbReference type="Proteomes" id="UP000005019"/>
    </source>
</evidence>
<comment type="catalytic activity">
    <reaction evidence="6">
        <text>(R)-lactate + A = pyruvate + AH2</text>
        <dbReference type="Rhea" id="RHEA:15089"/>
        <dbReference type="ChEBI" id="CHEBI:13193"/>
        <dbReference type="ChEBI" id="CHEBI:15361"/>
        <dbReference type="ChEBI" id="CHEBI:16004"/>
        <dbReference type="ChEBI" id="CHEBI:17499"/>
    </reaction>
</comment>
<dbReference type="OrthoDB" id="9765258at2"/>
<evidence type="ECO:0000256" key="3">
    <source>
        <dbReference type="ARBA" id="ARBA00022737"/>
    </source>
</evidence>
<evidence type="ECO:0000256" key="2">
    <source>
        <dbReference type="ARBA" id="ARBA00022723"/>
    </source>
</evidence>
<dbReference type="Pfam" id="PF02754">
    <property type="entry name" value="CCG"/>
    <property type="match status" value="2"/>
</dbReference>
<dbReference type="PROSITE" id="PS51379">
    <property type="entry name" value="4FE4S_FER_2"/>
    <property type="match status" value="2"/>
</dbReference>
<dbReference type="EC" id="1.1.99.14" evidence="6"/>
<keyword evidence="2 6" id="KW-0479">Metal-binding</keyword>
<dbReference type="RefSeq" id="WP_008064836.1">
    <property type="nucleotide sequence ID" value="NZ_AFHG01000059.1"/>
</dbReference>
<evidence type="ECO:0000256" key="5">
    <source>
        <dbReference type="ARBA" id="ARBA00023014"/>
    </source>
</evidence>
<dbReference type="eggNOG" id="COG0247">
    <property type="taxonomic scope" value="Bacteria"/>
</dbReference>
<evidence type="ECO:0000256" key="1">
    <source>
        <dbReference type="ARBA" id="ARBA00022485"/>
    </source>
</evidence>
<keyword evidence="6" id="KW-0813">Transport</keyword>
<keyword evidence="9" id="KW-1185">Reference proteome</keyword>
<organism evidence="8 9">
    <name type="scientific">Methyloversatilis universalis (strain ATCC BAA-1314 / DSM 25237 / JCM 13912 / CCUG 52030 / FAM5)</name>
    <dbReference type="NCBI Taxonomy" id="1000565"/>
    <lineage>
        <taxon>Bacteria</taxon>
        <taxon>Pseudomonadati</taxon>
        <taxon>Pseudomonadota</taxon>
        <taxon>Betaproteobacteria</taxon>
        <taxon>Nitrosomonadales</taxon>
        <taxon>Sterolibacteriaceae</taxon>
        <taxon>Methyloversatilis</taxon>
    </lineage>
</organism>
<dbReference type="PANTHER" id="PTHR32479">
    <property type="entry name" value="GLYCOLATE OXIDASE IRON-SULFUR SUBUNIT"/>
    <property type="match status" value="1"/>
</dbReference>
<comment type="cofactor">
    <cofactor evidence="6">
        <name>[4Fe-4S] cluster</name>
        <dbReference type="ChEBI" id="CHEBI:49883"/>
    </cofactor>
    <text evidence="6">Binds 2 [4Fe-4S] clusters.</text>
</comment>
<reference evidence="8 9" key="1">
    <citation type="journal article" date="2011" name="J. Bacteriol.">
        <title>Genome sequence of Methyloversatilis universalis FAM5T, a methylotrophic representative of the order Rhodocyclales.</title>
        <authorList>
            <person name="Kittichotirat W."/>
            <person name="Good N.M."/>
            <person name="Hall R."/>
            <person name="Bringel F."/>
            <person name="Lajus A."/>
            <person name="Medigue C."/>
            <person name="Smalley N.E."/>
            <person name="Beck D."/>
            <person name="Bumgarner R."/>
            <person name="Vuilleumier S."/>
            <person name="Kalyuzhnaya M.G."/>
        </authorList>
    </citation>
    <scope>NUCLEOTIDE SEQUENCE [LARGE SCALE GENOMIC DNA]</scope>
    <source>
        <strain evidence="9">ATCC BAA-1314 / JCM 13912 / FAM5</strain>
    </source>
</reference>
<dbReference type="InterPro" id="IPR017900">
    <property type="entry name" value="4Fe4S_Fe_S_CS"/>
</dbReference>
<keyword evidence="4 6" id="KW-0408">Iron</keyword>
<dbReference type="PIRSF" id="PIRSF000139">
    <property type="entry name" value="Glc_ox_4Fe-4S"/>
    <property type="match status" value="1"/>
</dbReference>
<dbReference type="EMBL" id="AFHG01000059">
    <property type="protein sequence ID" value="EGK70037.1"/>
    <property type="molecule type" value="Genomic_DNA"/>
</dbReference>
<evidence type="ECO:0000259" key="7">
    <source>
        <dbReference type="PROSITE" id="PS51379"/>
    </source>
</evidence>
<keyword evidence="3" id="KW-0677">Repeat</keyword>
<dbReference type="InterPro" id="IPR012257">
    <property type="entry name" value="Glc_ox_4Fe-4S"/>
</dbReference>
<keyword evidence="5 6" id="KW-0411">Iron-sulfur</keyword>
<dbReference type="InterPro" id="IPR009051">
    <property type="entry name" value="Helical_ferredxn"/>
</dbReference>
<dbReference type="GO" id="GO:0019154">
    <property type="term" value="F:glycolate dehydrogenase activity"/>
    <property type="evidence" value="ECO:0007669"/>
    <property type="project" value="UniProtKB-EC"/>
</dbReference>
<protein>
    <recommendedName>
        <fullName evidence="6">Glycolate oxidase iron-sulfur subunit</fullName>
        <ecNumber evidence="6">1.1.99.14</ecNumber>
    </recommendedName>
</protein>
<comment type="function">
    <text evidence="6">Component of a complex that catalyzes the oxidation of glycolate to glyoxylate.</text>
</comment>
<dbReference type="SUPFAM" id="SSF54862">
    <property type="entry name" value="4Fe-4S ferredoxins"/>
    <property type="match status" value="1"/>
</dbReference>
<gene>
    <name evidence="8" type="ORF">METUNv1_04005</name>
</gene>
<dbReference type="InterPro" id="IPR017896">
    <property type="entry name" value="4Fe4S_Fe-S-bd"/>
</dbReference>
<keyword evidence="1 6" id="KW-0004">4Fe-4S</keyword>
<dbReference type="STRING" id="1000565.METUNv1_04005"/>
<sequence>MQTGLADFIRNTPEGDAADKVLRKCVHCGFCNATCPTYQILGDELDGPRGRIYLMKQLLEGEVPANTVLPHLDRCLTCRNCESTCPSGVRYHELVDIGRAVAERRGSRPLAERAKRWVMREALARPGVFNTALALGRLARPLLPAALAAKVAPARPAGHWPPVRHARRMLVLAGCVQPALMPDVNAAAARVLDLLGISLVEIARAGCCGALRFHMNDQDGGRNDMRALIDAWWPAIERGDVEAIVMTASGCGSTVREYGHLLADDPAYAERAARVSAMTKDLSEILAAERVQIEGLFAAQGTTRRPLAYHPPCSLQHGQQVRGHAEALLRAAGYDLQPVSDSHLCCGSAGSYSLLQPELAATLRDSKLRALQAGEPGGIASANVGCIAHLQTGTGTPVRHWIEWLDEALRSGG</sequence>
<dbReference type="GO" id="GO:0051539">
    <property type="term" value="F:4 iron, 4 sulfur cluster binding"/>
    <property type="evidence" value="ECO:0007669"/>
    <property type="project" value="UniProtKB-UniRule"/>
</dbReference>
<dbReference type="Proteomes" id="UP000005019">
    <property type="component" value="Unassembled WGS sequence"/>
</dbReference>
<dbReference type="Pfam" id="PF13183">
    <property type="entry name" value="Fer4_8"/>
    <property type="match status" value="1"/>
</dbReference>
<dbReference type="PANTHER" id="PTHR32479:SF17">
    <property type="entry name" value="GLYCOLATE OXIDASE IRON-SULFUR SUBUNIT"/>
    <property type="match status" value="1"/>
</dbReference>
<feature type="domain" description="4Fe-4S ferredoxin-type" evidence="7">
    <location>
        <begin position="16"/>
        <end position="47"/>
    </location>
</feature>
<evidence type="ECO:0000256" key="6">
    <source>
        <dbReference type="PIRNR" id="PIRNR000139"/>
    </source>
</evidence>
<name>F5RI55_METUF</name>
<evidence type="ECO:0000256" key="4">
    <source>
        <dbReference type="ARBA" id="ARBA00023004"/>
    </source>
</evidence>
<feature type="domain" description="4Fe-4S ferredoxin-type" evidence="7">
    <location>
        <begin position="66"/>
        <end position="95"/>
    </location>
</feature>
<dbReference type="InterPro" id="IPR004017">
    <property type="entry name" value="Cys_rich_dom"/>
</dbReference>
<comment type="catalytic activity">
    <reaction evidence="6">
        <text>glycolate + A = glyoxylate + AH2</text>
        <dbReference type="Rhea" id="RHEA:21264"/>
        <dbReference type="ChEBI" id="CHEBI:13193"/>
        <dbReference type="ChEBI" id="CHEBI:17499"/>
        <dbReference type="ChEBI" id="CHEBI:29805"/>
        <dbReference type="ChEBI" id="CHEBI:36655"/>
        <dbReference type="EC" id="1.1.99.14"/>
    </reaction>
</comment>
<dbReference type="Gene3D" id="1.10.1060.10">
    <property type="entry name" value="Alpha-helical ferredoxin"/>
    <property type="match status" value="1"/>
</dbReference>
<proteinExistence type="predicted"/>
<accession>F5RI55</accession>
<dbReference type="AlphaFoldDB" id="F5RI55"/>
<evidence type="ECO:0000313" key="8">
    <source>
        <dbReference type="EMBL" id="EGK70037.1"/>
    </source>
</evidence>
<dbReference type="PROSITE" id="PS00198">
    <property type="entry name" value="4FE4S_FER_1"/>
    <property type="match status" value="2"/>
</dbReference>
<keyword evidence="6" id="KW-0249">Electron transport</keyword>
<dbReference type="GO" id="GO:0046872">
    <property type="term" value="F:metal ion binding"/>
    <property type="evidence" value="ECO:0007669"/>
    <property type="project" value="UniProtKB-UniRule"/>
</dbReference>